<dbReference type="Gene3D" id="3.30.450.20">
    <property type="entry name" value="PAS domain"/>
    <property type="match status" value="2"/>
</dbReference>
<evidence type="ECO:0000256" key="3">
    <source>
        <dbReference type="ARBA" id="ARBA00022991"/>
    </source>
</evidence>
<accession>A0A0C3EG94</accession>
<dbReference type="Pfam" id="PF13426">
    <property type="entry name" value="PAS_9"/>
    <property type="match status" value="1"/>
</dbReference>
<feature type="region of interest" description="Disordered" evidence="4">
    <location>
        <begin position="953"/>
        <end position="1061"/>
    </location>
</feature>
<feature type="compositionally biased region" description="Polar residues" evidence="4">
    <location>
        <begin position="1024"/>
        <end position="1047"/>
    </location>
</feature>
<dbReference type="AlphaFoldDB" id="A0A0C3EG94"/>
<dbReference type="PANTHER" id="PTHR47429">
    <property type="entry name" value="PROTEIN TWIN LOV 1"/>
    <property type="match status" value="1"/>
</dbReference>
<feature type="domain" description="PAS" evidence="5">
    <location>
        <begin position="264"/>
        <end position="289"/>
    </location>
</feature>
<reference evidence="7" key="2">
    <citation type="submission" date="2015-01" db="EMBL/GenBank/DDBJ databases">
        <title>Evolutionary Origins and Diversification of the Mycorrhizal Mutualists.</title>
        <authorList>
            <consortium name="DOE Joint Genome Institute"/>
            <consortium name="Mycorrhizal Genomics Consortium"/>
            <person name="Kohler A."/>
            <person name="Kuo A."/>
            <person name="Nagy L.G."/>
            <person name="Floudas D."/>
            <person name="Copeland A."/>
            <person name="Barry K.W."/>
            <person name="Cichocki N."/>
            <person name="Veneault-Fourrey C."/>
            <person name="LaButti K."/>
            <person name="Lindquist E.A."/>
            <person name="Lipzen A."/>
            <person name="Lundell T."/>
            <person name="Morin E."/>
            <person name="Murat C."/>
            <person name="Riley R."/>
            <person name="Ohm R."/>
            <person name="Sun H."/>
            <person name="Tunlid A."/>
            <person name="Henrissat B."/>
            <person name="Grigoriev I.V."/>
            <person name="Hibbett D.S."/>
            <person name="Martin F."/>
        </authorList>
    </citation>
    <scope>NUCLEOTIDE SEQUENCE [LARGE SCALE GENOMIC DNA]</scope>
    <source>
        <strain evidence="7">Foug A</strain>
    </source>
</reference>
<feature type="compositionally biased region" description="Low complexity" evidence="4">
    <location>
        <begin position="1001"/>
        <end position="1010"/>
    </location>
</feature>
<dbReference type="InterPro" id="IPR035965">
    <property type="entry name" value="PAS-like_dom_sf"/>
</dbReference>
<dbReference type="OrthoDB" id="447251at2759"/>
<feature type="compositionally biased region" description="Low complexity" evidence="4">
    <location>
        <begin position="883"/>
        <end position="896"/>
    </location>
</feature>
<evidence type="ECO:0000313" key="7">
    <source>
        <dbReference type="Proteomes" id="UP000053989"/>
    </source>
</evidence>
<dbReference type="InParanoid" id="A0A0C3EG94"/>
<feature type="region of interest" description="Disordered" evidence="4">
    <location>
        <begin position="632"/>
        <end position="671"/>
    </location>
</feature>
<dbReference type="PROSITE" id="PS50112">
    <property type="entry name" value="PAS"/>
    <property type="match status" value="2"/>
</dbReference>
<dbReference type="GO" id="GO:0005634">
    <property type="term" value="C:nucleus"/>
    <property type="evidence" value="ECO:0007669"/>
    <property type="project" value="TreeGrafter"/>
</dbReference>
<protein>
    <recommendedName>
        <fullName evidence="5">PAS domain-containing protein</fullName>
    </recommendedName>
</protein>
<dbReference type="GO" id="GO:0006355">
    <property type="term" value="P:regulation of DNA-templated transcription"/>
    <property type="evidence" value="ECO:0007669"/>
    <property type="project" value="InterPro"/>
</dbReference>
<evidence type="ECO:0000256" key="1">
    <source>
        <dbReference type="ARBA" id="ARBA00022630"/>
    </source>
</evidence>
<reference evidence="6 7" key="1">
    <citation type="submission" date="2014-04" db="EMBL/GenBank/DDBJ databases">
        <authorList>
            <consortium name="DOE Joint Genome Institute"/>
            <person name="Kuo A."/>
            <person name="Kohler A."/>
            <person name="Nagy L.G."/>
            <person name="Floudas D."/>
            <person name="Copeland A."/>
            <person name="Barry K.W."/>
            <person name="Cichocki N."/>
            <person name="Veneault-Fourrey C."/>
            <person name="LaButti K."/>
            <person name="Lindquist E.A."/>
            <person name="Lipzen A."/>
            <person name="Lundell T."/>
            <person name="Morin E."/>
            <person name="Murat C."/>
            <person name="Sun H."/>
            <person name="Tunlid A."/>
            <person name="Henrissat B."/>
            <person name="Grigoriev I.V."/>
            <person name="Hibbett D.S."/>
            <person name="Martin F."/>
            <person name="Nordberg H.P."/>
            <person name="Cantor M.N."/>
            <person name="Hua S.X."/>
        </authorList>
    </citation>
    <scope>NUCLEOTIDE SEQUENCE [LARGE SCALE GENOMIC DNA]</scope>
    <source>
        <strain evidence="6 7">Foug A</strain>
    </source>
</reference>
<sequence>MPFERYLRAPDSDSVGVTHDAQYYDPGSRCQNTSSCYPDTHAHLGDLSGHHHSHYSNVVQFQIPQFMLNGPPILAPGGGAEVLPAGLLDSPDSLASSWFANSGFAPFHSVSRHHSSNTGASDDSAPSAASLSALDVEAYSGSNQTSTTSFTAFTSPIIDTHHNLVLPHQASPSTAYANHSQSTHTQLTQPFLTLSHSFEQLSPCSTDALPLVTPATFGFPVYSTSGFDLMSILSRVASRPNPTINLGAVDHSCAFSIADVRRHDSPIVYASPSFYRLTGYSEHEVIGRNCRFLQSPTGHVARGEARMPVSSDSIANIRKALASGKECQAKILNYKKGGMPFSNLVTIIPLRGGVHGTSEEGDEIVYHVGFQVDLTEQPGHIIEKLREGSYCTPYSNWASLSIPEVLNAPPPITATAAASLLLPPRASKTAHLMSGAVSKNLCNLIADSTFTDAVHISTSTNISGTVTPDPGGTTASLTSLSASNSGNPLSVAAPSSSSAVISISSGVPPSPTTSISPALSLLLLELLPDFLLVLSLKGSFLYVAPSVRLVLGYEPHELVGRSISDVCHPADLVPLMRELKEGSVGTGSVYSGSGSGNVYSPSGSASACDIAQLPGVPKPVDLLFRAAPKTPAHSLPPISSPVPPTSSPLASGSAIGHTSSDPLPVSGTTEGDEVPRPYIWLECRGRLHVEPGKGRKAIILSGRARWMPAVRWSTITRAGGVGVGIAAPNSTPQGQGPKTEGPQEEPLEFWALLAPAGTFLVASAGVRDVLGWSVGEVIGRSLWGMVMDGVQTGAILRARVEKELLRLPKGATTETDDPPPTILTSTLVHRDTHAVPVRIVFYRTPRAHTHASMGELANPRGNPLCPLVCQVSVLPPNRFPRMVSSVASSSSGEASSCIDPGNDPDSANTRPARPGDATLFEELDTARGSSWQYELQQLKFANQRLHEELDALEGTSSGTDGSEVGNGGGNGSGVVSPPLSSDIAIPAVTPSRSHGQQPYQSLLPSSTTTTHPHDAVRSQVYRGHSQTNPHELFSTDWSSFTGTQGISNPLKRTWNSDDRAR</sequence>
<feature type="compositionally biased region" description="Polar residues" evidence="4">
    <location>
        <begin position="656"/>
        <end position="669"/>
    </location>
</feature>
<evidence type="ECO:0000256" key="2">
    <source>
        <dbReference type="ARBA" id="ARBA00022643"/>
    </source>
</evidence>
<dbReference type="CDD" id="cd00130">
    <property type="entry name" value="PAS"/>
    <property type="match status" value="1"/>
</dbReference>
<keyword evidence="1" id="KW-0285">Flavoprotein</keyword>
<gene>
    <name evidence="6" type="ORF">SCLCIDRAFT_1210392</name>
</gene>
<dbReference type="HOGENOM" id="CLU_007918_0_0_1"/>
<feature type="compositionally biased region" description="Low complexity" evidence="4">
    <location>
        <begin position="973"/>
        <end position="982"/>
    </location>
</feature>
<dbReference type="SMART" id="SM00091">
    <property type="entry name" value="PAS"/>
    <property type="match status" value="3"/>
</dbReference>
<feature type="domain" description="PAS" evidence="5">
    <location>
        <begin position="523"/>
        <end position="581"/>
    </location>
</feature>
<dbReference type="Pfam" id="PF00989">
    <property type="entry name" value="PAS"/>
    <property type="match status" value="1"/>
</dbReference>
<evidence type="ECO:0000313" key="6">
    <source>
        <dbReference type="EMBL" id="KIM67334.1"/>
    </source>
</evidence>
<keyword evidence="3" id="KW-0157">Chromophore</keyword>
<keyword evidence="2" id="KW-0288">FMN</keyword>
<dbReference type="InterPro" id="IPR000014">
    <property type="entry name" value="PAS"/>
</dbReference>
<dbReference type="STRING" id="1036808.A0A0C3EG94"/>
<dbReference type="NCBIfam" id="TIGR00229">
    <property type="entry name" value="sensory_box"/>
    <property type="match status" value="1"/>
</dbReference>
<dbReference type="Proteomes" id="UP000053989">
    <property type="component" value="Unassembled WGS sequence"/>
</dbReference>
<feature type="compositionally biased region" description="Polar residues" evidence="4">
    <location>
        <begin position="990"/>
        <end position="1000"/>
    </location>
</feature>
<name>A0A0C3EG94_9AGAM</name>
<dbReference type="EMBL" id="KN822013">
    <property type="protein sequence ID" value="KIM67334.1"/>
    <property type="molecule type" value="Genomic_DNA"/>
</dbReference>
<proteinExistence type="predicted"/>
<dbReference type="SUPFAM" id="SSF55785">
    <property type="entry name" value="PYP-like sensor domain (PAS domain)"/>
    <property type="match status" value="2"/>
</dbReference>
<organism evidence="6 7">
    <name type="scientific">Scleroderma citrinum Foug A</name>
    <dbReference type="NCBI Taxonomy" id="1036808"/>
    <lineage>
        <taxon>Eukaryota</taxon>
        <taxon>Fungi</taxon>
        <taxon>Dikarya</taxon>
        <taxon>Basidiomycota</taxon>
        <taxon>Agaricomycotina</taxon>
        <taxon>Agaricomycetes</taxon>
        <taxon>Agaricomycetidae</taxon>
        <taxon>Boletales</taxon>
        <taxon>Sclerodermatineae</taxon>
        <taxon>Sclerodermataceae</taxon>
        <taxon>Scleroderma</taxon>
    </lineage>
</organism>
<dbReference type="PANTHER" id="PTHR47429:SF7">
    <property type="entry name" value="GATA-FACTOR"/>
    <property type="match status" value="1"/>
</dbReference>
<evidence type="ECO:0000259" key="5">
    <source>
        <dbReference type="PROSITE" id="PS50112"/>
    </source>
</evidence>
<keyword evidence="7" id="KW-1185">Reference proteome</keyword>
<evidence type="ECO:0000256" key="4">
    <source>
        <dbReference type="SAM" id="MobiDB-lite"/>
    </source>
</evidence>
<dbReference type="InterPro" id="IPR013767">
    <property type="entry name" value="PAS_fold"/>
</dbReference>
<feature type="region of interest" description="Disordered" evidence="4">
    <location>
        <begin position="883"/>
        <end position="915"/>
    </location>
</feature>